<evidence type="ECO:0000313" key="1">
    <source>
        <dbReference type="EMBL" id="WJE88627.1"/>
    </source>
</evidence>
<dbReference type="Proteomes" id="UP001654236">
    <property type="component" value="Segment"/>
</dbReference>
<dbReference type="EMBL" id="OQ790081">
    <property type="protein sequence ID" value="WJE88627.1"/>
    <property type="molecule type" value="Genomic_DNA"/>
</dbReference>
<sequence length="58" mass="6623">MYVYAISRAIASALHCANCMLRCALPTRAHIHYPPLSLKLSLLYPLSFESYPKMRLPE</sequence>
<reference evidence="1 2" key="1">
    <citation type="journal article" date="2024" name="Can. J. Microbiol.">
        <title>Biological and genomic characteristics of three novel bacteriophages and a phage-plasmid of Klebsiella pneumoniae.</title>
        <authorList>
            <person name="Uskudar-Guclu A."/>
            <person name="Unlu S."/>
            <person name="Salih-Dogan H."/>
            <person name="Yalcin S."/>
            <person name="Basustaoglu A."/>
        </authorList>
    </citation>
    <scope>NUCLEOTIDE SEQUENCE [LARGE SCALE GENOMIC DNA]</scope>
</reference>
<protein>
    <submittedName>
        <fullName evidence="1">Uncharacterized protein</fullName>
    </submittedName>
</protein>
<keyword evidence="2" id="KW-1185">Reference proteome</keyword>
<organism evidence="1 2">
    <name type="scientific">Klebsiella phage Kpn13</name>
    <dbReference type="NCBI Taxonomy" id="3044024"/>
    <lineage>
        <taxon>Viruses</taxon>
        <taxon>Duplodnaviria</taxon>
        <taxon>Heunggongvirae</taxon>
        <taxon>Uroviricota</taxon>
        <taxon>Caudoviricetes</taxon>
        <taxon>Autographivirales</taxon>
        <taxon>Autoscriptoviridae</taxon>
        <taxon>Slopekvirinae</taxon>
        <taxon>Drulisvirus</taxon>
        <taxon>Drulisvirus Kpn13</taxon>
    </lineage>
</organism>
<accession>A0AAT9V662</accession>
<name>A0AAT9V662_9CAUD</name>
<evidence type="ECO:0000313" key="2">
    <source>
        <dbReference type="Proteomes" id="UP001654236"/>
    </source>
</evidence>
<proteinExistence type="predicted"/>